<dbReference type="Gene3D" id="3.20.20.80">
    <property type="entry name" value="Glycosidases"/>
    <property type="match status" value="1"/>
</dbReference>
<feature type="domain" description="Beta-mannosidase-like galactose-binding" evidence="7">
    <location>
        <begin position="96"/>
        <end position="257"/>
    </location>
</feature>
<dbReference type="InterPro" id="IPR006103">
    <property type="entry name" value="Glyco_hydro_2_cat"/>
</dbReference>
<dbReference type="Proteomes" id="UP001565200">
    <property type="component" value="Unassembled WGS sequence"/>
</dbReference>
<evidence type="ECO:0000313" key="8">
    <source>
        <dbReference type="EMBL" id="MEY8245189.1"/>
    </source>
</evidence>
<evidence type="ECO:0000259" key="7">
    <source>
        <dbReference type="Pfam" id="PF22666"/>
    </source>
</evidence>
<evidence type="ECO:0000259" key="5">
    <source>
        <dbReference type="Pfam" id="PF02836"/>
    </source>
</evidence>
<evidence type="ECO:0000259" key="4">
    <source>
        <dbReference type="Pfam" id="PF00703"/>
    </source>
</evidence>
<protein>
    <submittedName>
        <fullName evidence="8">Glycoside hydrolase family 2 TIM barrel-domain containing protein</fullName>
    </submittedName>
</protein>
<comment type="caution">
    <text evidence="8">The sequence shown here is derived from an EMBL/GenBank/DDBJ whole genome shotgun (WGS) entry which is preliminary data.</text>
</comment>
<dbReference type="InterPro" id="IPR008979">
    <property type="entry name" value="Galactose-bd-like_sf"/>
</dbReference>
<dbReference type="Gene3D" id="2.60.120.260">
    <property type="entry name" value="Galactose-binding domain-like"/>
    <property type="match status" value="1"/>
</dbReference>
<sequence length="943" mass="107178">MTSLQVLKFIFLFSSVGMSAQSIANRGLTHHQDSSTLPRSKAETVMPVPVSVKAPEAVLTPSGSSEFVLSGGWMLADNDCVLGARQSVFSHEYNLEGWYNATVPDTVLTTLVDMNVYPDPYFGLNNLAIPDTLCRKDWWYRLQFDAPDTSAGRQAWLILNGINYAADIWLNGTRVGDIKGAFMRGQFNVTDILRKNDNVLAVHILPPPNPGIPHEQSPSAGNGMNGGQLCLDGPTFISSEGWDWVPGIRDRNIGIWQDVRLRFTGGVKIGDSQVMTRLNLPDTTKAEITVRVDVENILPEANEANVKMSFDGKRMERRVMLAPLEKRTVEFSPADYSELKLDNPELWWPNGYGAQKLYDLDLSVEEKNRVSDSERVRFGIREMSYEMEVCYPDESVKRVEYRPSAVTDGKPVFDNINRKYVEEGMCMPRVVKDPGCDVLMPAPDSLMRHYLVIKVNGQRIFCRGGNWGMDDAMKRVSRERLEPYFRLHKDANFNMIRNWTGESTEEVFYQLCDEYGMLVFNDFWLSTAGYNLEVNDDDLFLKNAGDVVRRFRNHPSIAVWNPRNEGFAPEYIERKLASMIASDDGTRLYSPNSTHCNLRPSGPWNYFKEPARYFTERAHGFNTEQGSTSIPTEESVLAMMDVSDAWPISDTWYYHDLHGGQGEFMDDLREKFGEADNLADFSRKAQMLNYDSFRAMFEAWNSNMWQSTSGMLLWMSHPAWPSMVWQIYSWDYEPFGSFYGCRKACEPVHIQKNLDDNKVVAVNTTLKDIKGARAVYELYDMSGRCLSRREAKADLSADRLTECFYVESTEAADNVRLERLTLRDRKGRILSVNDYWLPGGNGDFKEFNSLEVPEINARMTDYKNGAFAVEIRNTGKVTAVAVKLNLRDGATGERILPAYISDGYFNLLPGERRVVTVEYSPRKDVAVSAEGYNMPRTTLLNVK</sequence>
<gene>
    <name evidence="8" type="ORF">AAK873_06105</name>
</gene>
<dbReference type="PANTHER" id="PTHR43536:SF1">
    <property type="entry name" value="MANNOSYLGLYCOPROTEIN ENDO-BETA-MANNOSIDASE"/>
    <property type="match status" value="1"/>
</dbReference>
<feature type="domain" description="Glycoside hydrolase family 2 immunoglobulin-like beta-sandwich" evidence="4">
    <location>
        <begin position="274"/>
        <end position="381"/>
    </location>
</feature>
<dbReference type="InterPro" id="IPR017853">
    <property type="entry name" value="GH"/>
</dbReference>
<dbReference type="InterPro" id="IPR041351">
    <property type="entry name" value="Ig_GlcNase"/>
</dbReference>
<dbReference type="InterPro" id="IPR054593">
    <property type="entry name" value="Beta-mannosidase-like_N2"/>
</dbReference>
<dbReference type="SUPFAM" id="SSF51445">
    <property type="entry name" value="(Trans)glycosidases"/>
    <property type="match status" value="1"/>
</dbReference>
<feature type="domain" description="Exo-beta-D-glucosaminidase Ig-fold" evidence="6">
    <location>
        <begin position="835"/>
        <end position="934"/>
    </location>
</feature>
<dbReference type="PANTHER" id="PTHR43536">
    <property type="entry name" value="MANNOSYLGLYCOPROTEIN ENDO-BETA-MANNOSIDASE"/>
    <property type="match status" value="1"/>
</dbReference>
<feature type="domain" description="Glycoside hydrolase family 2 catalytic" evidence="5">
    <location>
        <begin position="453"/>
        <end position="588"/>
    </location>
</feature>
<proteinExistence type="inferred from homology"/>
<organism evidence="8 9">
    <name type="scientific">Heminiphilus faecis</name>
    <dbReference type="NCBI Taxonomy" id="2601703"/>
    <lineage>
        <taxon>Bacteria</taxon>
        <taxon>Pseudomonadati</taxon>
        <taxon>Bacteroidota</taxon>
        <taxon>Bacteroidia</taxon>
        <taxon>Bacteroidales</taxon>
        <taxon>Muribaculaceae</taxon>
        <taxon>Heminiphilus</taxon>
    </lineage>
</organism>
<evidence type="ECO:0000256" key="3">
    <source>
        <dbReference type="ARBA" id="ARBA00023295"/>
    </source>
</evidence>
<evidence type="ECO:0000256" key="2">
    <source>
        <dbReference type="ARBA" id="ARBA00022801"/>
    </source>
</evidence>
<keyword evidence="3" id="KW-0326">Glycosidase</keyword>
<dbReference type="Gene3D" id="2.60.40.10">
    <property type="entry name" value="Immunoglobulins"/>
    <property type="match status" value="2"/>
</dbReference>
<evidence type="ECO:0000259" key="6">
    <source>
        <dbReference type="Pfam" id="PF18368"/>
    </source>
</evidence>
<comment type="similarity">
    <text evidence="1">Belongs to the glycosyl hydrolase 2 family.</text>
</comment>
<dbReference type="InterPro" id="IPR013783">
    <property type="entry name" value="Ig-like_fold"/>
</dbReference>
<dbReference type="Pfam" id="PF02836">
    <property type="entry name" value="Glyco_hydro_2_C"/>
    <property type="match status" value="1"/>
</dbReference>
<dbReference type="Pfam" id="PF00703">
    <property type="entry name" value="Glyco_hydro_2"/>
    <property type="match status" value="1"/>
</dbReference>
<keyword evidence="9" id="KW-1185">Reference proteome</keyword>
<reference evidence="8 9" key="1">
    <citation type="submission" date="2024-03" db="EMBL/GenBank/DDBJ databases">
        <title>Mouse gut bacterial collection (mGBC) of GemPharmatech.</title>
        <authorList>
            <person name="He Y."/>
            <person name="Dong L."/>
            <person name="Wu D."/>
            <person name="Gao X."/>
            <person name="Lin Z."/>
        </authorList>
    </citation>
    <scope>NUCLEOTIDE SEQUENCE [LARGE SCALE GENOMIC DNA]</scope>
    <source>
        <strain evidence="8 9">54-13</strain>
    </source>
</reference>
<dbReference type="EMBL" id="JBCLPP010000013">
    <property type="protein sequence ID" value="MEY8245189.1"/>
    <property type="molecule type" value="Genomic_DNA"/>
</dbReference>
<dbReference type="Pfam" id="PF22666">
    <property type="entry name" value="Glyco_hydro_2_N2"/>
    <property type="match status" value="1"/>
</dbReference>
<keyword evidence="2 8" id="KW-0378">Hydrolase</keyword>
<dbReference type="SUPFAM" id="SSF49785">
    <property type="entry name" value="Galactose-binding domain-like"/>
    <property type="match status" value="1"/>
</dbReference>
<evidence type="ECO:0000313" key="9">
    <source>
        <dbReference type="Proteomes" id="UP001565200"/>
    </source>
</evidence>
<dbReference type="SUPFAM" id="SSF49303">
    <property type="entry name" value="beta-Galactosidase/glucuronidase domain"/>
    <property type="match status" value="3"/>
</dbReference>
<dbReference type="GO" id="GO:0016787">
    <property type="term" value="F:hydrolase activity"/>
    <property type="evidence" value="ECO:0007669"/>
    <property type="project" value="UniProtKB-KW"/>
</dbReference>
<dbReference type="Pfam" id="PF18368">
    <property type="entry name" value="Ig_GlcNase"/>
    <property type="match status" value="1"/>
</dbReference>
<accession>A0ABV4CUX9</accession>
<dbReference type="RefSeq" id="WP_369863346.1">
    <property type="nucleotide sequence ID" value="NZ_JBCLPP010000013.1"/>
</dbReference>
<dbReference type="InterPro" id="IPR036156">
    <property type="entry name" value="Beta-gal/glucu_dom_sf"/>
</dbReference>
<evidence type="ECO:0000256" key="1">
    <source>
        <dbReference type="ARBA" id="ARBA00007401"/>
    </source>
</evidence>
<name>A0ABV4CUX9_9BACT</name>
<dbReference type="InterPro" id="IPR006102">
    <property type="entry name" value="Ig-like_GH2"/>
</dbReference>
<dbReference type="InterPro" id="IPR043534">
    <property type="entry name" value="EBDG/EBM"/>
</dbReference>